<reference evidence="2 3" key="1">
    <citation type="submission" date="2019-10" db="EMBL/GenBank/DDBJ databases">
        <authorList>
            <person name="Karimi E."/>
        </authorList>
    </citation>
    <scope>NUCLEOTIDE SEQUENCE [LARGE SCALE GENOMIC DNA]</scope>
    <source>
        <strain evidence="2">Sphingobacterium sp. 8BC</strain>
    </source>
</reference>
<dbReference type="SUPFAM" id="SSF55729">
    <property type="entry name" value="Acyl-CoA N-acyltransferases (Nat)"/>
    <property type="match status" value="1"/>
</dbReference>
<name>A0A654DMP5_SPHMU</name>
<feature type="domain" description="N-acetyltransferase" evidence="1">
    <location>
        <begin position="8"/>
        <end position="163"/>
    </location>
</feature>
<dbReference type="RefSeq" id="WP_070564113.1">
    <property type="nucleotide sequence ID" value="NZ_CP068086.1"/>
</dbReference>
<sequence>MDALNFQLTLRPTVYTDLETHYQFQLDEEANYLAAFTSSTSSDKEAYLEKYAKFLNEPSINNQTILVDGTIVGSIAKFVIDGDAEITYWIDRKFWGRGIATKALKELLSFETSRPIYGRVAFDNIGSQKVLENCGFVKVGTDRGFANARQIEIEEFIYRLDESVI</sequence>
<organism evidence="2 3">
    <name type="scientific">Sphingobacterium multivorum</name>
    <dbReference type="NCBI Taxonomy" id="28454"/>
    <lineage>
        <taxon>Bacteria</taxon>
        <taxon>Pseudomonadati</taxon>
        <taxon>Bacteroidota</taxon>
        <taxon>Sphingobacteriia</taxon>
        <taxon>Sphingobacteriales</taxon>
        <taxon>Sphingobacteriaceae</taxon>
        <taxon>Sphingobacterium</taxon>
    </lineage>
</organism>
<dbReference type="CDD" id="cd04301">
    <property type="entry name" value="NAT_SF"/>
    <property type="match status" value="1"/>
</dbReference>
<dbReference type="InterPro" id="IPR016181">
    <property type="entry name" value="Acyl_CoA_acyltransferase"/>
</dbReference>
<gene>
    <name evidence="2" type="ORF">SPHINGO8BC_60588</name>
</gene>
<accession>A0A654DMP5</accession>
<dbReference type="Proteomes" id="UP000432350">
    <property type="component" value="Unassembled WGS sequence"/>
</dbReference>
<dbReference type="Pfam" id="PF13302">
    <property type="entry name" value="Acetyltransf_3"/>
    <property type="match status" value="1"/>
</dbReference>
<proteinExistence type="predicted"/>
<dbReference type="GO" id="GO:0016747">
    <property type="term" value="F:acyltransferase activity, transferring groups other than amino-acyl groups"/>
    <property type="evidence" value="ECO:0007669"/>
    <property type="project" value="InterPro"/>
</dbReference>
<dbReference type="PANTHER" id="PTHR43328:SF1">
    <property type="entry name" value="N-ACETYLTRANSFERASE DOMAIN-CONTAINING PROTEIN"/>
    <property type="match status" value="1"/>
</dbReference>
<dbReference type="Gene3D" id="3.40.630.30">
    <property type="match status" value="1"/>
</dbReference>
<dbReference type="AlphaFoldDB" id="A0A654DMP5"/>
<dbReference type="EMBL" id="CABWMV010000025">
    <property type="protein sequence ID" value="VXD05624.1"/>
    <property type="molecule type" value="Genomic_DNA"/>
</dbReference>
<dbReference type="InterPro" id="IPR000182">
    <property type="entry name" value="GNAT_dom"/>
</dbReference>
<dbReference type="PANTHER" id="PTHR43328">
    <property type="entry name" value="ACETYLTRANSFERASE-RELATED"/>
    <property type="match status" value="1"/>
</dbReference>
<keyword evidence="2" id="KW-0808">Transferase</keyword>
<evidence type="ECO:0000259" key="1">
    <source>
        <dbReference type="PROSITE" id="PS51186"/>
    </source>
</evidence>
<dbReference type="PROSITE" id="PS51186">
    <property type="entry name" value="GNAT"/>
    <property type="match status" value="1"/>
</dbReference>
<evidence type="ECO:0000313" key="2">
    <source>
        <dbReference type="EMBL" id="VXD05624.1"/>
    </source>
</evidence>
<evidence type="ECO:0000313" key="3">
    <source>
        <dbReference type="Proteomes" id="UP000432350"/>
    </source>
</evidence>
<protein>
    <submittedName>
        <fullName evidence="2">GCN5 family acetyltransferase</fullName>
    </submittedName>
</protein>